<accession>A0A4U6TYX5</accession>
<dbReference type="Proteomes" id="UP000298652">
    <property type="component" value="Chromosome 7"/>
</dbReference>
<gene>
    <name evidence="1" type="ORF">SEVIR_7G279650v2</name>
</gene>
<proteinExistence type="predicted"/>
<evidence type="ECO:0000313" key="2">
    <source>
        <dbReference type="Proteomes" id="UP000298652"/>
    </source>
</evidence>
<keyword evidence="2" id="KW-1185">Reference proteome</keyword>
<dbReference type="Gramene" id="TKW07015">
    <property type="protein sequence ID" value="TKW07015"/>
    <property type="gene ID" value="SEVIR_7G279650v2"/>
</dbReference>
<dbReference type="AlphaFoldDB" id="A0A4U6TYX5"/>
<reference evidence="1" key="1">
    <citation type="submission" date="2019-03" db="EMBL/GenBank/DDBJ databases">
        <title>WGS assembly of Setaria viridis.</title>
        <authorList>
            <person name="Huang P."/>
            <person name="Jenkins J."/>
            <person name="Grimwood J."/>
            <person name="Barry K."/>
            <person name="Healey A."/>
            <person name="Mamidi S."/>
            <person name="Sreedasyam A."/>
            <person name="Shu S."/>
            <person name="Feldman M."/>
            <person name="Wu J."/>
            <person name="Yu Y."/>
            <person name="Chen C."/>
            <person name="Johnson J."/>
            <person name="Rokhsar D."/>
            <person name="Baxter I."/>
            <person name="Schmutz J."/>
            <person name="Brutnell T."/>
            <person name="Kellogg E."/>
        </authorList>
    </citation>
    <scope>NUCLEOTIDE SEQUENCE [LARGE SCALE GENOMIC DNA]</scope>
</reference>
<evidence type="ECO:0000313" key="1">
    <source>
        <dbReference type="EMBL" id="TKW07015.1"/>
    </source>
</evidence>
<protein>
    <submittedName>
        <fullName evidence="1">Uncharacterized protein</fullName>
    </submittedName>
</protein>
<name>A0A4U6TYX5_SETVI</name>
<organism evidence="1 2">
    <name type="scientific">Setaria viridis</name>
    <name type="common">Green bristlegrass</name>
    <name type="synonym">Setaria italica subsp. viridis</name>
    <dbReference type="NCBI Taxonomy" id="4556"/>
    <lineage>
        <taxon>Eukaryota</taxon>
        <taxon>Viridiplantae</taxon>
        <taxon>Streptophyta</taxon>
        <taxon>Embryophyta</taxon>
        <taxon>Tracheophyta</taxon>
        <taxon>Spermatophyta</taxon>
        <taxon>Magnoliopsida</taxon>
        <taxon>Liliopsida</taxon>
        <taxon>Poales</taxon>
        <taxon>Poaceae</taxon>
        <taxon>PACMAD clade</taxon>
        <taxon>Panicoideae</taxon>
        <taxon>Panicodae</taxon>
        <taxon>Paniceae</taxon>
        <taxon>Cenchrinae</taxon>
        <taxon>Setaria</taxon>
    </lineage>
</organism>
<dbReference type="EMBL" id="CM016558">
    <property type="protein sequence ID" value="TKW07015.1"/>
    <property type="molecule type" value="Genomic_DNA"/>
</dbReference>
<sequence length="31" mass="3784">MTFKHFVRLDYLFIGTAYSILMRLQKWTCLS</sequence>